<dbReference type="PANTHER" id="PTHR12636">
    <property type="entry name" value="NEP1/MRA1"/>
    <property type="match status" value="1"/>
</dbReference>
<proteinExistence type="predicted"/>
<reference evidence="5 6" key="1">
    <citation type="submission" date="2016-03" db="EMBL/GenBank/DDBJ databases">
        <title>Trachymyrmex septentrionalis WGS genome.</title>
        <authorList>
            <person name="Nygaard S."/>
            <person name="Hu H."/>
            <person name="Boomsma J."/>
            <person name="Zhang G."/>
        </authorList>
    </citation>
    <scope>NUCLEOTIDE SEQUENCE [LARGE SCALE GENOMIC DNA]</scope>
    <source>
        <strain evidence="5">Tsep2-gDNA-1</strain>
        <tissue evidence="5">Whole body</tissue>
    </source>
</reference>
<organism evidence="5 6">
    <name type="scientific">Trachymyrmex septentrionalis</name>
    <dbReference type="NCBI Taxonomy" id="34720"/>
    <lineage>
        <taxon>Eukaryota</taxon>
        <taxon>Metazoa</taxon>
        <taxon>Ecdysozoa</taxon>
        <taxon>Arthropoda</taxon>
        <taxon>Hexapoda</taxon>
        <taxon>Insecta</taxon>
        <taxon>Pterygota</taxon>
        <taxon>Neoptera</taxon>
        <taxon>Endopterygota</taxon>
        <taxon>Hymenoptera</taxon>
        <taxon>Apocrita</taxon>
        <taxon>Aculeata</taxon>
        <taxon>Formicoidea</taxon>
        <taxon>Formicidae</taxon>
        <taxon>Myrmicinae</taxon>
        <taxon>Trachymyrmex</taxon>
    </lineage>
</organism>
<dbReference type="InterPro" id="IPR005304">
    <property type="entry name" value="Rbsml_bgen_MeTrfase_EMG1/NEP1"/>
</dbReference>
<dbReference type="AlphaFoldDB" id="A0A195FXN5"/>
<protein>
    <submittedName>
        <fullName evidence="5">Putative ribosome biogenesis protein NEP1</fullName>
    </submittedName>
</protein>
<evidence type="ECO:0000256" key="2">
    <source>
        <dbReference type="ARBA" id="ARBA00022603"/>
    </source>
</evidence>
<keyword evidence="2" id="KW-0489">Methyltransferase</keyword>
<keyword evidence="3" id="KW-0808">Transferase</keyword>
<evidence type="ECO:0000313" key="6">
    <source>
        <dbReference type="Proteomes" id="UP000078541"/>
    </source>
</evidence>
<dbReference type="Proteomes" id="UP000078541">
    <property type="component" value="Unassembled WGS sequence"/>
</dbReference>
<dbReference type="GO" id="GO:0070475">
    <property type="term" value="P:rRNA base methylation"/>
    <property type="evidence" value="ECO:0007669"/>
    <property type="project" value="InterPro"/>
</dbReference>
<accession>A0A195FXN5</accession>
<evidence type="ECO:0000313" key="5">
    <source>
        <dbReference type="EMBL" id="KYN45435.1"/>
    </source>
</evidence>
<keyword evidence="6" id="KW-1185">Reference proteome</keyword>
<dbReference type="SUPFAM" id="SSF75217">
    <property type="entry name" value="alpha/beta knot"/>
    <property type="match status" value="1"/>
</dbReference>
<dbReference type="GO" id="GO:0019843">
    <property type="term" value="F:rRNA binding"/>
    <property type="evidence" value="ECO:0007669"/>
    <property type="project" value="TreeGrafter"/>
</dbReference>
<dbReference type="PANTHER" id="PTHR12636:SF5">
    <property type="entry name" value="RIBOSOMAL RNA SMALL SUBUNIT METHYLTRANSFERASE NEP1"/>
    <property type="match status" value="1"/>
</dbReference>
<keyword evidence="1" id="KW-0698">rRNA processing</keyword>
<dbReference type="GO" id="GO:0032040">
    <property type="term" value="C:small-subunit processome"/>
    <property type="evidence" value="ECO:0007669"/>
    <property type="project" value="TreeGrafter"/>
</dbReference>
<gene>
    <name evidence="5" type="ORF">ALC56_00129</name>
</gene>
<name>A0A195FXN5_9HYME</name>
<keyword evidence="4" id="KW-0949">S-adenosyl-L-methionine</keyword>
<dbReference type="GO" id="GO:0070037">
    <property type="term" value="F:rRNA (pseudouridine) methyltransferase activity"/>
    <property type="evidence" value="ECO:0007669"/>
    <property type="project" value="InterPro"/>
</dbReference>
<evidence type="ECO:0000256" key="1">
    <source>
        <dbReference type="ARBA" id="ARBA00022552"/>
    </source>
</evidence>
<dbReference type="InterPro" id="IPR029028">
    <property type="entry name" value="Alpha/beta_knot_MTases"/>
</dbReference>
<sequence length="107" mass="12274">MGNKKKKRVGDDYEYDLVPKHLQIDHIKNKKKRLIVILENSQLESVKVGNSFEVLNCDNHKILMSFNANKVVKTDYTEDINSINYLLSGAIACSKLCTAFEEVWEVV</sequence>
<evidence type="ECO:0000256" key="3">
    <source>
        <dbReference type="ARBA" id="ARBA00022679"/>
    </source>
</evidence>
<dbReference type="EMBL" id="KQ981161">
    <property type="protein sequence ID" value="KYN45435.1"/>
    <property type="molecule type" value="Genomic_DNA"/>
</dbReference>
<dbReference type="STRING" id="34720.A0A195FXN5"/>
<evidence type="ECO:0000256" key="4">
    <source>
        <dbReference type="ARBA" id="ARBA00022691"/>
    </source>
</evidence>